<reference evidence="1 2" key="1">
    <citation type="submission" date="2016-12" db="EMBL/GenBank/DDBJ databases">
        <title>Complete genome sequence of Clostridium kluyveri JZZ isolated from the pit mud of a Chinese flavor liquor-making factory.</title>
        <authorList>
            <person name="Wang Y."/>
        </authorList>
    </citation>
    <scope>NUCLEOTIDE SEQUENCE [LARGE SCALE GENOMIC DNA]</scope>
    <source>
        <strain evidence="1 2">JZZ</strain>
    </source>
</reference>
<sequence>MPYKQSLSYSKNLIKETEIEIPKKKLILPFTGTATVKLYDALTGKQTYEAKSENRISAVFGNMAYLDGFYYPMLDNMQENILSDIYTTYPFRVMALTTGDIAEDLYDYFTWGSIIGYADAWYTYSGSDVLRGTVNKSETTRSNTDASGTRHYVIDFPTSAANGTFKSIYWTGGASTQDIAQSPKINSLYPKTALETGSSGSSLPYYNLCTDETNLYALIRNTTTLVVYDKTTGVKKDNITLSVQVKAIAYDGTNFWILISDGSFKKLDKNFTVILSYPKSAAVPDDLVSSVQYYDIAVNAAYVYITYNGCTDTSGSSSKYKSCIAKYNKDGTFASKTEIYTGSIGLITLTKITNNKLWAIIEYGTCLQLNEDLTVYGTSNFTSTNYDSISWDSDTSTIFTYTDSSYGQLKQQYVVPASAHTLIPETVTKTPTNTMKIQYEFTCDYIYPLDMPAH</sequence>
<dbReference type="RefSeq" id="WP_073539532.1">
    <property type="nucleotide sequence ID" value="NZ_CP018335.1"/>
</dbReference>
<dbReference type="AlphaFoldDB" id="A0A1L5FAB8"/>
<organism evidence="1 2">
    <name type="scientific">Clostridium kluyveri</name>
    <dbReference type="NCBI Taxonomy" id="1534"/>
    <lineage>
        <taxon>Bacteria</taxon>
        <taxon>Bacillati</taxon>
        <taxon>Bacillota</taxon>
        <taxon>Clostridia</taxon>
        <taxon>Eubacteriales</taxon>
        <taxon>Clostridiaceae</taxon>
        <taxon>Clostridium</taxon>
    </lineage>
</organism>
<dbReference type="Proteomes" id="UP000184604">
    <property type="component" value="Chromosome"/>
</dbReference>
<dbReference type="OrthoDB" id="1875136at2"/>
<protein>
    <submittedName>
        <fullName evidence="1">Uncharacterized protein</fullName>
    </submittedName>
</protein>
<dbReference type="EMBL" id="CP018335">
    <property type="protein sequence ID" value="APM39917.1"/>
    <property type="molecule type" value="Genomic_DNA"/>
</dbReference>
<evidence type="ECO:0000313" key="2">
    <source>
        <dbReference type="Proteomes" id="UP000184604"/>
    </source>
</evidence>
<evidence type="ECO:0000313" key="1">
    <source>
        <dbReference type="EMBL" id="APM39917.1"/>
    </source>
</evidence>
<name>A0A1L5FAB8_CLOKL</name>
<gene>
    <name evidence="1" type="ORF">BS101_14855</name>
</gene>
<accession>A0A1L5FAB8</accession>
<proteinExistence type="predicted"/>